<evidence type="ECO:0000313" key="8">
    <source>
        <dbReference type="Proteomes" id="UP000319257"/>
    </source>
</evidence>
<dbReference type="InterPro" id="IPR036259">
    <property type="entry name" value="MFS_trans_sf"/>
</dbReference>
<dbReference type="GO" id="GO:0016020">
    <property type="term" value="C:membrane"/>
    <property type="evidence" value="ECO:0007669"/>
    <property type="project" value="UniProtKB-SubCell"/>
</dbReference>
<feature type="transmembrane region" description="Helical" evidence="6">
    <location>
        <begin position="120"/>
        <end position="140"/>
    </location>
</feature>
<comment type="caution">
    <text evidence="7">The sequence shown here is derived from an EMBL/GenBank/DDBJ whole genome shotgun (WGS) entry which is preliminary data.</text>
</comment>
<evidence type="ECO:0000256" key="6">
    <source>
        <dbReference type="SAM" id="Phobius"/>
    </source>
</evidence>
<dbReference type="Proteomes" id="UP000319257">
    <property type="component" value="Unassembled WGS sequence"/>
</dbReference>
<keyword evidence="4 6" id="KW-1133">Transmembrane helix</keyword>
<keyword evidence="5 6" id="KW-0472">Membrane</keyword>
<dbReference type="InterPro" id="IPR000109">
    <property type="entry name" value="POT_fam"/>
</dbReference>
<reference evidence="7 8" key="1">
    <citation type="submission" date="2019-06" db="EMBL/GenBank/DDBJ databases">
        <title>Draft genome sequence of the filamentous fungus Phialemoniopsis curvata isolated from diesel fuel.</title>
        <authorList>
            <person name="Varaljay V.A."/>
            <person name="Lyon W.J."/>
            <person name="Crouch A.L."/>
            <person name="Drake C.E."/>
            <person name="Hollomon J.M."/>
            <person name="Nadeau L.J."/>
            <person name="Nunn H.S."/>
            <person name="Stevenson B.S."/>
            <person name="Bojanowski C.L."/>
            <person name="Crookes-Goodson W.J."/>
        </authorList>
    </citation>
    <scope>NUCLEOTIDE SEQUENCE [LARGE SCALE GENOMIC DNA]</scope>
    <source>
        <strain evidence="7 8">D216</strain>
    </source>
</reference>
<protein>
    <recommendedName>
        <fullName evidence="9">Oligopeptide transporter</fullName>
    </recommendedName>
</protein>
<feature type="transmembrane region" description="Helical" evidence="6">
    <location>
        <begin position="468"/>
        <end position="486"/>
    </location>
</feature>
<proteinExistence type="inferred from homology"/>
<evidence type="ECO:0000256" key="4">
    <source>
        <dbReference type="ARBA" id="ARBA00022989"/>
    </source>
</evidence>
<organism evidence="7 8">
    <name type="scientific">Thyridium curvatum</name>
    <dbReference type="NCBI Taxonomy" id="1093900"/>
    <lineage>
        <taxon>Eukaryota</taxon>
        <taxon>Fungi</taxon>
        <taxon>Dikarya</taxon>
        <taxon>Ascomycota</taxon>
        <taxon>Pezizomycotina</taxon>
        <taxon>Sordariomycetes</taxon>
        <taxon>Sordariomycetidae</taxon>
        <taxon>Thyridiales</taxon>
        <taxon>Thyridiaceae</taxon>
        <taxon>Thyridium</taxon>
    </lineage>
</organism>
<dbReference type="GeneID" id="41970925"/>
<feature type="transmembrane region" description="Helical" evidence="6">
    <location>
        <begin position="526"/>
        <end position="548"/>
    </location>
</feature>
<comment type="similarity">
    <text evidence="2">Belongs to the major facilitator superfamily. Proton-dependent oligopeptide transporter (POT/PTR) (TC 2.A.17) family.</text>
</comment>
<dbReference type="RefSeq" id="XP_030998627.1">
    <property type="nucleotide sequence ID" value="XM_031137782.1"/>
</dbReference>
<evidence type="ECO:0000256" key="5">
    <source>
        <dbReference type="ARBA" id="ARBA00023136"/>
    </source>
</evidence>
<feature type="transmembrane region" description="Helical" evidence="6">
    <location>
        <begin position="498"/>
        <end position="520"/>
    </location>
</feature>
<evidence type="ECO:0000256" key="3">
    <source>
        <dbReference type="ARBA" id="ARBA00022692"/>
    </source>
</evidence>
<feature type="transmembrane region" description="Helical" evidence="6">
    <location>
        <begin position="152"/>
        <end position="177"/>
    </location>
</feature>
<keyword evidence="8" id="KW-1185">Reference proteome</keyword>
<sequence>MLLISGRAFHPENDMETIRTESKSRDATENGIETLRHVADSIPITGWIAIAISGAERLLFYAVTIPWQNYIQNGRDSVAVPGELGLGQAIATNLSSAFYFFTYVAPTPFAILSDVWLGRYVTLCISVFLSFCGCLVLFITSLPAVDSETLKIVGLAMAMFLLGLGTGGVKATVAPFIGDQYPVKSPQISVNKSGKPVVVDRALTLQYIYNIFFWFTNLGSMAMIASTYLERQVGFWAAYLLPLCSTALLLPSLLLFRKTFGRSRMEDPCCTLRVEERISFAVKLAPQGNVLPKVAKVMLHSARHRFKLDAARPAYQAQAHGRIVDWDDDFVSEMRRGLKACKVVVCFVPFHLCMNQIINNLISQAGQMQLAGIPNDTIQALEPLCCVILGPLAQKVLYPTLRSAGIRFGPISRMTWAFLIMGGAMAMAAGVQQVIYTRAPCYQYPLHCMGEEGDTIPNEISVWLQTPIYFLLALAAILGLATMAEYTYSEAPTNMRSLVQAITQLGTGVGSGLGMALSPISVSPKILWLYTGLSFTMIIIAPIFWLLFRSYDKKESASTSSEQGHS</sequence>
<gene>
    <name evidence="7" type="ORF">E0L32_003478</name>
</gene>
<evidence type="ECO:0008006" key="9">
    <source>
        <dbReference type="Google" id="ProtNLM"/>
    </source>
</evidence>
<accession>A0A507BCE2</accession>
<dbReference type="GO" id="GO:0022857">
    <property type="term" value="F:transmembrane transporter activity"/>
    <property type="evidence" value="ECO:0007669"/>
    <property type="project" value="InterPro"/>
</dbReference>
<comment type="subcellular location">
    <subcellularLocation>
        <location evidence="1">Membrane</location>
        <topology evidence="1">Multi-pass membrane protein</topology>
    </subcellularLocation>
</comment>
<feature type="transmembrane region" description="Helical" evidence="6">
    <location>
        <begin position="211"/>
        <end position="229"/>
    </location>
</feature>
<evidence type="ECO:0000256" key="1">
    <source>
        <dbReference type="ARBA" id="ARBA00004141"/>
    </source>
</evidence>
<dbReference type="PANTHER" id="PTHR11654">
    <property type="entry name" value="OLIGOPEPTIDE TRANSPORTER-RELATED"/>
    <property type="match status" value="1"/>
</dbReference>
<feature type="transmembrane region" description="Helical" evidence="6">
    <location>
        <begin position="235"/>
        <end position="256"/>
    </location>
</feature>
<evidence type="ECO:0000313" key="7">
    <source>
        <dbReference type="EMBL" id="TPX16916.1"/>
    </source>
</evidence>
<dbReference type="SUPFAM" id="SSF103473">
    <property type="entry name" value="MFS general substrate transporter"/>
    <property type="match status" value="1"/>
</dbReference>
<dbReference type="EMBL" id="SKBQ01000015">
    <property type="protein sequence ID" value="TPX16916.1"/>
    <property type="molecule type" value="Genomic_DNA"/>
</dbReference>
<keyword evidence="3 6" id="KW-0812">Transmembrane</keyword>
<dbReference type="OrthoDB" id="8904098at2759"/>
<name>A0A507BCE2_9PEZI</name>
<dbReference type="Pfam" id="PF00854">
    <property type="entry name" value="PTR2"/>
    <property type="match status" value="1"/>
</dbReference>
<evidence type="ECO:0000256" key="2">
    <source>
        <dbReference type="ARBA" id="ARBA00005982"/>
    </source>
</evidence>
<dbReference type="Gene3D" id="1.20.1250.20">
    <property type="entry name" value="MFS general substrate transporter like domains"/>
    <property type="match status" value="1"/>
</dbReference>
<feature type="transmembrane region" description="Helical" evidence="6">
    <location>
        <begin position="416"/>
        <end position="436"/>
    </location>
</feature>
<dbReference type="InParanoid" id="A0A507BCE2"/>
<dbReference type="AlphaFoldDB" id="A0A507BCE2"/>